<keyword evidence="3 5" id="KW-0238">DNA-binding</keyword>
<dbReference type="Gene3D" id="1.10.150.130">
    <property type="match status" value="1"/>
</dbReference>
<evidence type="ECO:0000313" key="8">
    <source>
        <dbReference type="EMBL" id="QTE21108.1"/>
    </source>
</evidence>
<evidence type="ECO:0000256" key="5">
    <source>
        <dbReference type="PROSITE-ProRule" id="PRU01248"/>
    </source>
</evidence>
<dbReference type="Gene3D" id="1.10.443.10">
    <property type="entry name" value="Intergrase catalytic core"/>
    <property type="match status" value="1"/>
</dbReference>
<dbReference type="CDD" id="cd00397">
    <property type="entry name" value="DNA_BRE_C"/>
    <property type="match status" value="1"/>
</dbReference>
<dbReference type="InterPro" id="IPR002104">
    <property type="entry name" value="Integrase_catalytic"/>
</dbReference>
<dbReference type="Pfam" id="PF00589">
    <property type="entry name" value="Phage_integrase"/>
    <property type="match status" value="1"/>
</dbReference>
<evidence type="ECO:0000256" key="1">
    <source>
        <dbReference type="ARBA" id="ARBA00008857"/>
    </source>
</evidence>
<protein>
    <submittedName>
        <fullName evidence="8">Tyrosine-type recombinase/integrase</fullName>
    </submittedName>
</protein>
<dbReference type="PROSITE" id="PS51898">
    <property type="entry name" value="TYR_RECOMBINASE"/>
    <property type="match status" value="1"/>
</dbReference>
<dbReference type="PANTHER" id="PTHR30349">
    <property type="entry name" value="PHAGE INTEGRASE-RELATED"/>
    <property type="match status" value="1"/>
</dbReference>
<dbReference type="InterPro" id="IPR050090">
    <property type="entry name" value="Tyrosine_recombinase_XerCD"/>
</dbReference>
<keyword evidence="9" id="KW-1185">Reference proteome</keyword>
<evidence type="ECO:0000259" key="7">
    <source>
        <dbReference type="PROSITE" id="PS51900"/>
    </source>
</evidence>
<sequence>MNIEKAIQVYLEWKQTHTNWAYTRYENRLLQFKAFIVPKDKLDEINGDDIVAFHRSLEEKYSLNTIAYSARVLKNFFWFWHGRGKTGFNPKEIIPIRFISADKDIVTKDDLEDMSDLLEVNHLQDLQKKLIIHLLWDTGMRLSELLDIKISDIGEQGTDGLRTAKVRTRKSMRYNLVIWGADTDELMNRYLGMRACLDCESNLLLINPKTKKVFTPRSVQRWITELSDMAMLDKNITPHSFRHGKANFILDQGGSVRDVSALLRHVKPESSFQYMQLSKKRYEDVARRYLTTFTTSKELQLA</sequence>
<gene>
    <name evidence="8" type="ORF">J3359_09620</name>
</gene>
<evidence type="ECO:0000256" key="2">
    <source>
        <dbReference type="ARBA" id="ARBA00022908"/>
    </source>
</evidence>
<dbReference type="GO" id="GO:0015074">
    <property type="term" value="P:DNA integration"/>
    <property type="evidence" value="ECO:0007669"/>
    <property type="project" value="UniProtKB-KW"/>
</dbReference>
<comment type="similarity">
    <text evidence="1">Belongs to the 'phage' integrase family.</text>
</comment>
<keyword evidence="4" id="KW-0233">DNA recombination</keyword>
<dbReference type="InterPro" id="IPR044068">
    <property type="entry name" value="CB"/>
</dbReference>
<proteinExistence type="inferred from homology"/>
<dbReference type="GO" id="GO:0003677">
    <property type="term" value="F:DNA binding"/>
    <property type="evidence" value="ECO:0007669"/>
    <property type="project" value="UniProtKB-UniRule"/>
</dbReference>
<dbReference type="SUPFAM" id="SSF56349">
    <property type="entry name" value="DNA breaking-rejoining enzymes"/>
    <property type="match status" value="1"/>
</dbReference>
<dbReference type="PANTHER" id="PTHR30349:SF41">
    <property type="entry name" value="INTEGRASE_RECOMBINASE PROTEIN MJ0367-RELATED"/>
    <property type="match status" value="1"/>
</dbReference>
<dbReference type="PROSITE" id="PS51900">
    <property type="entry name" value="CB"/>
    <property type="match status" value="1"/>
</dbReference>
<organism evidence="8 9">
    <name type="scientific">Polaribacter cellanae</name>
    <dbReference type="NCBI Taxonomy" id="2818493"/>
    <lineage>
        <taxon>Bacteria</taxon>
        <taxon>Pseudomonadati</taxon>
        <taxon>Bacteroidota</taxon>
        <taxon>Flavobacteriia</taxon>
        <taxon>Flavobacteriales</taxon>
        <taxon>Flavobacteriaceae</taxon>
    </lineage>
</organism>
<dbReference type="KEGG" id="pcea:J3359_09620"/>
<dbReference type="EMBL" id="CP071869">
    <property type="protein sequence ID" value="QTE21108.1"/>
    <property type="molecule type" value="Genomic_DNA"/>
</dbReference>
<dbReference type="InterPro" id="IPR013762">
    <property type="entry name" value="Integrase-like_cat_sf"/>
</dbReference>
<accession>A0A975CJW7</accession>
<evidence type="ECO:0000256" key="4">
    <source>
        <dbReference type="ARBA" id="ARBA00023172"/>
    </source>
</evidence>
<feature type="domain" description="Tyr recombinase" evidence="6">
    <location>
        <begin position="101"/>
        <end position="287"/>
    </location>
</feature>
<dbReference type="AlphaFoldDB" id="A0A975CJW7"/>
<keyword evidence="2" id="KW-0229">DNA integration</keyword>
<evidence type="ECO:0000259" key="6">
    <source>
        <dbReference type="PROSITE" id="PS51898"/>
    </source>
</evidence>
<evidence type="ECO:0000313" key="9">
    <source>
        <dbReference type="Proteomes" id="UP000663920"/>
    </source>
</evidence>
<reference evidence="8 9" key="1">
    <citation type="submission" date="2021-03" db="EMBL/GenBank/DDBJ databases">
        <title>Complete genome of Polaribacter_sp.SM13.</title>
        <authorList>
            <person name="Jeong S.W."/>
            <person name="Bae J.W."/>
        </authorList>
    </citation>
    <scope>NUCLEOTIDE SEQUENCE [LARGE SCALE GENOMIC DNA]</scope>
    <source>
        <strain evidence="8 9">SM13</strain>
    </source>
</reference>
<dbReference type="InterPro" id="IPR010998">
    <property type="entry name" value="Integrase_recombinase_N"/>
</dbReference>
<dbReference type="InterPro" id="IPR011010">
    <property type="entry name" value="DNA_brk_join_enz"/>
</dbReference>
<dbReference type="Proteomes" id="UP000663920">
    <property type="component" value="Chromosome"/>
</dbReference>
<name>A0A975CJW7_9FLAO</name>
<dbReference type="GO" id="GO:0006310">
    <property type="term" value="P:DNA recombination"/>
    <property type="evidence" value="ECO:0007669"/>
    <property type="project" value="UniProtKB-KW"/>
</dbReference>
<dbReference type="RefSeq" id="WP_208076703.1">
    <property type="nucleotide sequence ID" value="NZ_CP071869.1"/>
</dbReference>
<evidence type="ECO:0000256" key="3">
    <source>
        <dbReference type="ARBA" id="ARBA00023125"/>
    </source>
</evidence>
<feature type="domain" description="Core-binding (CB)" evidence="7">
    <location>
        <begin position="1"/>
        <end position="81"/>
    </location>
</feature>